<evidence type="ECO:0000313" key="2">
    <source>
        <dbReference type="Proteomes" id="UP000607653"/>
    </source>
</evidence>
<name>A0A822XUC3_NELNU</name>
<accession>A0A822XUC3</accession>
<dbReference type="Proteomes" id="UP000607653">
    <property type="component" value="Unassembled WGS sequence"/>
</dbReference>
<keyword evidence="2" id="KW-1185">Reference proteome</keyword>
<reference evidence="1 2" key="1">
    <citation type="journal article" date="2020" name="Mol. Biol. Evol.">
        <title>Distinct Expression and Methylation Patterns for Genes with Different Fates following a Single Whole-Genome Duplication in Flowering Plants.</title>
        <authorList>
            <person name="Shi T."/>
            <person name="Rahmani R.S."/>
            <person name="Gugger P.F."/>
            <person name="Wang M."/>
            <person name="Li H."/>
            <person name="Zhang Y."/>
            <person name="Li Z."/>
            <person name="Wang Q."/>
            <person name="Van de Peer Y."/>
            <person name="Marchal K."/>
            <person name="Chen J."/>
        </authorList>
    </citation>
    <scope>NUCLEOTIDE SEQUENCE [LARGE SCALE GENOMIC DNA]</scope>
    <source>
        <tissue evidence="1">Leaf</tissue>
    </source>
</reference>
<dbReference type="EMBL" id="DUZY01000001">
    <property type="protein sequence ID" value="DAD23980.1"/>
    <property type="molecule type" value="Genomic_DNA"/>
</dbReference>
<dbReference type="AlphaFoldDB" id="A0A822XUC3"/>
<proteinExistence type="predicted"/>
<organism evidence="1 2">
    <name type="scientific">Nelumbo nucifera</name>
    <name type="common">Sacred lotus</name>
    <dbReference type="NCBI Taxonomy" id="4432"/>
    <lineage>
        <taxon>Eukaryota</taxon>
        <taxon>Viridiplantae</taxon>
        <taxon>Streptophyta</taxon>
        <taxon>Embryophyta</taxon>
        <taxon>Tracheophyta</taxon>
        <taxon>Spermatophyta</taxon>
        <taxon>Magnoliopsida</taxon>
        <taxon>Proteales</taxon>
        <taxon>Nelumbonaceae</taxon>
        <taxon>Nelumbo</taxon>
    </lineage>
</organism>
<protein>
    <submittedName>
        <fullName evidence="1">Uncharacterized protein</fullName>
    </submittedName>
</protein>
<gene>
    <name evidence="1" type="ORF">HUJ06_025443</name>
</gene>
<sequence length="25" mass="3064">MWPVIRNFCNVFERFGILPMPMMSF</sequence>
<evidence type="ECO:0000313" key="1">
    <source>
        <dbReference type="EMBL" id="DAD23980.1"/>
    </source>
</evidence>
<comment type="caution">
    <text evidence="1">The sequence shown here is derived from an EMBL/GenBank/DDBJ whole genome shotgun (WGS) entry which is preliminary data.</text>
</comment>